<reference evidence="1" key="1">
    <citation type="submission" date="2023-06" db="EMBL/GenBank/DDBJ databases">
        <title>Genome-scale phylogeny and comparative genomics of the fungal order Sordariales.</title>
        <authorList>
            <consortium name="Lawrence Berkeley National Laboratory"/>
            <person name="Hensen N."/>
            <person name="Bonometti L."/>
            <person name="Westerberg I."/>
            <person name="Brannstrom I.O."/>
            <person name="Guillou S."/>
            <person name="Cros-Aarteil S."/>
            <person name="Calhoun S."/>
            <person name="Haridas S."/>
            <person name="Kuo A."/>
            <person name="Mondo S."/>
            <person name="Pangilinan J."/>
            <person name="Riley R."/>
            <person name="Labutti K."/>
            <person name="Andreopoulos B."/>
            <person name="Lipzen A."/>
            <person name="Chen C."/>
            <person name="Yanf M."/>
            <person name="Daum C."/>
            <person name="Ng V."/>
            <person name="Clum A."/>
            <person name="Steindorff A."/>
            <person name="Ohm R."/>
            <person name="Martin F."/>
            <person name="Silar P."/>
            <person name="Natvig D."/>
            <person name="Lalanne C."/>
            <person name="Gautier V."/>
            <person name="Ament-Velasquez S.L."/>
            <person name="Kruys A."/>
            <person name="Hutchinson M.I."/>
            <person name="Powell A.J."/>
            <person name="Barry K."/>
            <person name="Miller A.N."/>
            <person name="Grigoriev I.V."/>
            <person name="Debuchy R."/>
            <person name="Gladieux P."/>
            <person name="Thoren M.H."/>
            <person name="Johannesson H."/>
        </authorList>
    </citation>
    <scope>NUCLEOTIDE SEQUENCE</scope>
    <source>
        <strain evidence="1">CBS 307.81</strain>
    </source>
</reference>
<accession>A0AA39ZK56</accession>
<protein>
    <submittedName>
        <fullName evidence="1">Uncharacterized protein</fullName>
    </submittedName>
</protein>
<proteinExistence type="predicted"/>
<comment type="caution">
    <text evidence="1">The sequence shown here is derived from an EMBL/GenBank/DDBJ whole genome shotgun (WGS) entry which is preliminary data.</text>
</comment>
<dbReference type="AlphaFoldDB" id="A0AA39ZK56"/>
<dbReference type="EMBL" id="JAULSY010000012">
    <property type="protein sequence ID" value="KAK0672552.1"/>
    <property type="molecule type" value="Genomic_DNA"/>
</dbReference>
<name>A0AA39ZK56_9PEZI</name>
<gene>
    <name evidence="1" type="ORF">QBC41DRAFT_19392</name>
</gene>
<evidence type="ECO:0000313" key="2">
    <source>
        <dbReference type="Proteomes" id="UP001174997"/>
    </source>
</evidence>
<keyword evidence="2" id="KW-1185">Reference proteome</keyword>
<sequence length="207" mass="23453">MPSRRNIRTLPGIRGSARESQATLRVPGRKVACHGYRKIHRQYLRKMAKFHPRLARKRQKAFAAAAASAAAATSANPTTTKLLTQIAVAQINLKGSAKRIRKLRTCVEGLDTPWDVIAIQDPPREIAWANMPGYRVWYQTDRELSLQDRFPTSPLRQRSKRGSTQPATPEAIFMKVAFYIKDHIHESSWEAVPVSVLLSFKQSSEHR</sequence>
<organism evidence="1 2">
    <name type="scientific">Cercophora samala</name>
    <dbReference type="NCBI Taxonomy" id="330535"/>
    <lineage>
        <taxon>Eukaryota</taxon>
        <taxon>Fungi</taxon>
        <taxon>Dikarya</taxon>
        <taxon>Ascomycota</taxon>
        <taxon>Pezizomycotina</taxon>
        <taxon>Sordariomycetes</taxon>
        <taxon>Sordariomycetidae</taxon>
        <taxon>Sordariales</taxon>
        <taxon>Lasiosphaeriaceae</taxon>
        <taxon>Cercophora</taxon>
    </lineage>
</organism>
<evidence type="ECO:0000313" key="1">
    <source>
        <dbReference type="EMBL" id="KAK0672552.1"/>
    </source>
</evidence>
<dbReference type="Proteomes" id="UP001174997">
    <property type="component" value="Unassembled WGS sequence"/>
</dbReference>